<dbReference type="InterPro" id="IPR051144">
    <property type="entry name" value="Formin_homology_domain"/>
</dbReference>
<evidence type="ECO:0000259" key="4">
    <source>
        <dbReference type="PROSITE" id="PS51182"/>
    </source>
</evidence>
<feature type="compositionally biased region" description="Pro residues" evidence="3">
    <location>
        <begin position="1148"/>
        <end position="1157"/>
    </location>
</feature>
<feature type="compositionally biased region" description="Pro residues" evidence="3">
    <location>
        <begin position="1208"/>
        <end position="1217"/>
    </location>
</feature>
<feature type="domain" description="FH2" evidence="5">
    <location>
        <begin position="1374"/>
        <end position="1479"/>
    </location>
</feature>
<dbReference type="Gene3D" id="1.20.58.2220">
    <property type="entry name" value="Formin, FH2 domain"/>
    <property type="match status" value="1"/>
</dbReference>
<accession>A0AAV3PNZ0</accession>
<dbReference type="InterPro" id="IPR015425">
    <property type="entry name" value="FH2_Formin"/>
</dbReference>
<dbReference type="GO" id="GO:0004721">
    <property type="term" value="F:phosphoprotein phosphatase activity"/>
    <property type="evidence" value="ECO:0007669"/>
    <property type="project" value="UniProtKB-KW"/>
</dbReference>
<dbReference type="PROSITE" id="PS51182">
    <property type="entry name" value="C2_TENSIN"/>
    <property type="match status" value="1"/>
</dbReference>
<dbReference type="InterPro" id="IPR042201">
    <property type="entry name" value="FH2_Formin_sf"/>
</dbReference>
<dbReference type="Gene3D" id="3.90.190.10">
    <property type="entry name" value="Protein tyrosine phosphatase superfamily"/>
    <property type="match status" value="1"/>
</dbReference>
<dbReference type="PANTHER" id="PTHR45733:SF10">
    <property type="entry name" value="FORMIN-LIKE PROTEIN 15A-RELATED"/>
    <property type="match status" value="1"/>
</dbReference>
<evidence type="ECO:0000313" key="7">
    <source>
        <dbReference type="Proteomes" id="UP001454036"/>
    </source>
</evidence>
<feature type="compositionally biased region" description="Pro residues" evidence="3">
    <location>
        <begin position="1083"/>
        <end position="1093"/>
    </location>
</feature>
<feature type="compositionally biased region" description="Polar residues" evidence="3">
    <location>
        <begin position="815"/>
        <end position="842"/>
    </location>
</feature>
<protein>
    <recommendedName>
        <fullName evidence="8">Formin-like protein 20</fullName>
    </recommendedName>
</protein>
<feature type="region of interest" description="Disordered" evidence="3">
    <location>
        <begin position="1032"/>
        <end position="1390"/>
    </location>
</feature>
<dbReference type="EMBL" id="BAABME010017928">
    <property type="protein sequence ID" value="GAA0151923.1"/>
    <property type="molecule type" value="Genomic_DNA"/>
</dbReference>
<feature type="compositionally biased region" description="Polar residues" evidence="3">
    <location>
        <begin position="937"/>
        <end position="946"/>
    </location>
</feature>
<feature type="region of interest" description="Disordered" evidence="3">
    <location>
        <begin position="651"/>
        <end position="680"/>
    </location>
</feature>
<organism evidence="6 7">
    <name type="scientific">Lithospermum erythrorhizon</name>
    <name type="common">Purple gromwell</name>
    <name type="synonym">Lithospermum officinale var. erythrorhizon</name>
    <dbReference type="NCBI Taxonomy" id="34254"/>
    <lineage>
        <taxon>Eukaryota</taxon>
        <taxon>Viridiplantae</taxon>
        <taxon>Streptophyta</taxon>
        <taxon>Embryophyta</taxon>
        <taxon>Tracheophyta</taxon>
        <taxon>Spermatophyta</taxon>
        <taxon>Magnoliopsida</taxon>
        <taxon>eudicotyledons</taxon>
        <taxon>Gunneridae</taxon>
        <taxon>Pentapetalae</taxon>
        <taxon>asterids</taxon>
        <taxon>lamiids</taxon>
        <taxon>Boraginales</taxon>
        <taxon>Boraginaceae</taxon>
        <taxon>Boraginoideae</taxon>
        <taxon>Lithospermeae</taxon>
        <taxon>Lithospermum</taxon>
    </lineage>
</organism>
<feature type="compositionally biased region" description="Pro residues" evidence="3">
    <location>
        <begin position="1004"/>
        <end position="1014"/>
    </location>
</feature>
<dbReference type="SMART" id="SM01326">
    <property type="entry name" value="PTEN_C2"/>
    <property type="match status" value="1"/>
</dbReference>
<feature type="compositionally biased region" description="Pro residues" evidence="3">
    <location>
        <begin position="1175"/>
        <end position="1195"/>
    </location>
</feature>
<dbReference type="Proteomes" id="UP001454036">
    <property type="component" value="Unassembled WGS sequence"/>
</dbReference>
<dbReference type="SUPFAM" id="SSF49562">
    <property type="entry name" value="C2 domain (Calcium/lipid-binding domain, CaLB)"/>
    <property type="match status" value="1"/>
</dbReference>
<feature type="compositionally biased region" description="Low complexity" evidence="3">
    <location>
        <begin position="983"/>
        <end position="1003"/>
    </location>
</feature>
<keyword evidence="2" id="KW-0904">Protein phosphatase</keyword>
<name>A0AAV3PNZ0_LITER</name>
<sequence>MALFRRLFYRKPPDHLLEISERVYVFDSCFSTDILDGDDYKKYLGGIVPQLQDYYPDASFKVFNFKEGDERGQISDVLSEYDIKVIDYPLQYEGCPILPLDTIHHFLRSSERWLTTSRKQNVLLMHCERGGWPILAFMLAGLLLYRKQYTDEKMTLEMVYKQAPSEIRYLLSPLDPHPSQTRYLHYITRRNGATTWLPADTPLAMDCIILKALPLFGAGKGFRPVLRVYGQDPKITSSKISKLLFSTATRKKDMLFYRQEKCDLVRLDVRCRIQGDTILECVHLEDDLVREEMIFRIMFHTAFIHSNVLKLNRDKIDVLWDAKDQFLRDFKLEVLFSDAHTLPSINTRNMMREDKIEEEVATPMEFFEVEEIFSDAVDELDGNSDLYYPEVAENITDNKEPDIVRKDNIDVHAFQDCAPAVVENIPDNKEPDAIRKDDSEVHAFQDCAPAVVENIPDNKKPDVVRKKDINVHGFQDCAPGVVENIQDNKVSDVVRKDDIDHAFQDCASPVVENIPDNKEPDAVRKDDSEVHAFQDCAPAVVENIPDNKKPDVVRKKDINVHAFQDCAPGVVKNIQDNKVSDVVRKDDIDHAFQDCASPVVENIPDDKESHMVRKYDIDVHAFQDCAPAIVENITDNKEPDVVRKDDTDVYPFQDSAADEGNQNQKATEDSNQKTSNDLGDQEFLDAQTTSIDMLEEGEIMHDNSVLSGQNKIEEQNSPSKMVAGSKKTKSNKAISLTTKTMQIPNSKSTIEGADTKKKSKFQKSPSVPMRKAKPDAPSRWIPSNKGSYTDSMHVYYPPSRRNSAPDILKLEKESPSTGKNNKAPPTNRTGKCSSWPRSTGSPTKPPPSLRLSKLVQSSSEKIDTTSQSLPPPPPSLQSSVLAPLPHPIPQPPSSKILPPPPPSQRLLAPPSPPPPPPLPFSNSLPLFPPTPSDEVRQSSVKSSTCLPSSPPPHSAVASTTQIICRVLPPPPPPPPPWSKPIFSISVSDLSPPSPSLSPQSSSVPLPPPPPPLPLRAPSAPVRCVPLHQSSILGAPSKFSRGIPPPPPIPPFSSKQCQPSRGLPPPPPPPPFSGVHSQASKGVPVPPPPPPPPFSGAHSQLSGYEHVPLHPPLPSFPGAQSQPSRGIPEPLLPPPFSATQRKLSRNVSLPPPPPPFPGVPSSYEVPSTPPNTIHNVPPPPPPPFSMVPSPQPPPPHNHQSPLAPSNVGGPPPPPPPPLLNVGGAPHPPPPPPPPPGAPGPPPLHRPSGIVSGPPLPPPPPGAPPSPPPPGGARGPPSPPPPPGAPAPPPPPGGARGPPPPPPPPGAPPLPPPPGSARGPPPPPLPRGAPGPPPPPGAPRPPGGGPPPPPPFGAKVGGAPPPPAGRGRGLGTGRPAAASQAKRSNLKPLHWSKVTRALQGSLWDELQKNEEPQSSSSEFDVKELESLFSAIVPKRDTGSKVGKKPAGATSDIVHLIDLRRANNTEIMLTKVKMSFAEMMVG</sequence>
<feature type="domain" description="C2 tensin-type" evidence="4">
    <location>
        <begin position="200"/>
        <end position="339"/>
    </location>
</feature>
<dbReference type="Gene3D" id="2.60.40.1110">
    <property type="match status" value="1"/>
</dbReference>
<gene>
    <name evidence="6" type="ORF">LIER_37386</name>
</gene>
<feature type="compositionally biased region" description="Pro residues" evidence="3">
    <location>
        <begin position="967"/>
        <end position="978"/>
    </location>
</feature>
<evidence type="ECO:0008006" key="8">
    <source>
        <dbReference type="Google" id="ProtNLM"/>
    </source>
</evidence>
<dbReference type="PANTHER" id="PTHR45733">
    <property type="entry name" value="FORMIN-J"/>
    <property type="match status" value="1"/>
</dbReference>
<proteinExistence type="inferred from homology"/>
<feature type="compositionally biased region" description="Polar residues" evidence="3">
    <location>
        <begin position="710"/>
        <end position="719"/>
    </location>
</feature>
<comment type="caution">
    <text evidence="6">The sequence shown here is derived from an EMBL/GenBank/DDBJ whole genome shotgun (WGS) entry which is preliminary data.</text>
</comment>
<feature type="compositionally biased region" description="Pro residues" evidence="3">
    <location>
        <begin position="1252"/>
        <end position="1350"/>
    </location>
</feature>
<dbReference type="Pfam" id="PF10409">
    <property type="entry name" value="PTEN_C2"/>
    <property type="match status" value="1"/>
</dbReference>
<dbReference type="PROSITE" id="PS51444">
    <property type="entry name" value="FH2"/>
    <property type="match status" value="1"/>
</dbReference>
<evidence type="ECO:0000313" key="6">
    <source>
        <dbReference type="EMBL" id="GAA0151923.1"/>
    </source>
</evidence>
<feature type="compositionally biased region" description="Pro residues" evidence="3">
    <location>
        <begin position="884"/>
        <end position="919"/>
    </location>
</feature>
<comment type="similarity">
    <text evidence="1">Belongs to the formin-like family. Class-II subfamily.</text>
</comment>
<evidence type="ECO:0000256" key="2">
    <source>
        <dbReference type="ARBA" id="ARBA00022912"/>
    </source>
</evidence>
<evidence type="ECO:0000259" key="5">
    <source>
        <dbReference type="PROSITE" id="PS51444"/>
    </source>
</evidence>
<dbReference type="SUPFAM" id="SSF52799">
    <property type="entry name" value="(Phosphotyrosine protein) phosphatases II"/>
    <property type="match status" value="1"/>
</dbReference>
<feature type="compositionally biased region" description="Low complexity" evidence="3">
    <location>
        <begin position="1196"/>
        <end position="1207"/>
    </location>
</feature>
<feature type="compositionally biased region" description="Pro residues" evidence="3">
    <location>
        <begin position="1224"/>
        <end position="1243"/>
    </location>
</feature>
<feature type="region of interest" description="Disordered" evidence="3">
    <location>
        <begin position="710"/>
        <end position="1020"/>
    </location>
</feature>
<keyword evidence="7" id="KW-1185">Reference proteome</keyword>
<feature type="compositionally biased region" description="Polar residues" evidence="3">
    <location>
        <begin position="731"/>
        <end position="749"/>
    </location>
</feature>
<evidence type="ECO:0000256" key="3">
    <source>
        <dbReference type="SAM" id="MobiDB-lite"/>
    </source>
</evidence>
<dbReference type="Pfam" id="PF02181">
    <property type="entry name" value="FH2"/>
    <property type="match status" value="1"/>
</dbReference>
<evidence type="ECO:0000256" key="1">
    <source>
        <dbReference type="ARBA" id="ARBA00006468"/>
    </source>
</evidence>
<dbReference type="InterPro" id="IPR035892">
    <property type="entry name" value="C2_domain_sf"/>
</dbReference>
<reference evidence="6 7" key="1">
    <citation type="submission" date="2024-01" db="EMBL/GenBank/DDBJ databases">
        <title>The complete chloroplast genome sequence of Lithospermum erythrorhizon: insights into the phylogenetic relationship among Boraginaceae species and the maternal lineages of purple gromwells.</title>
        <authorList>
            <person name="Okada T."/>
            <person name="Watanabe K."/>
        </authorList>
    </citation>
    <scope>NUCLEOTIDE SEQUENCE [LARGE SCALE GENOMIC DNA]</scope>
</reference>
<dbReference type="InterPro" id="IPR014020">
    <property type="entry name" value="Tensin_C2-dom"/>
</dbReference>
<dbReference type="InterPro" id="IPR029021">
    <property type="entry name" value="Prot-tyrosine_phosphatase-like"/>
</dbReference>
<feature type="compositionally biased region" description="Pro residues" evidence="3">
    <location>
        <begin position="1061"/>
        <end position="1071"/>
    </location>
</feature>
<feature type="compositionally biased region" description="Polar residues" evidence="3">
    <location>
        <begin position="1136"/>
        <end position="1146"/>
    </location>
</feature>
<keyword evidence="2" id="KW-0378">Hydrolase</keyword>